<comment type="caution">
    <text evidence="2">The sequence shown here is derived from an EMBL/GenBank/DDBJ whole genome shotgun (WGS) entry which is preliminary data.</text>
</comment>
<proteinExistence type="inferred from homology"/>
<sequence length="170" mass="18747">MKVHVELDGGLLADRFGKYASEPDRLEGFPVRSFPIEINDVPQEARTIALAFVDYDAIPVGGFCWIHWTACNLPATTTLIPEDASRTGTVDMVQGRNSNWSPMAHGSDNSQVHSRYCGPQPPDATHSYTLNVYALDCELGLPEGFYLNELRRAMNGHVLDQASVELPSRA</sequence>
<organism evidence="2 3">
    <name type="scientific">Senegalimassilia anaerobia</name>
    <dbReference type="NCBI Taxonomy" id="1473216"/>
    <lineage>
        <taxon>Bacteria</taxon>
        <taxon>Bacillati</taxon>
        <taxon>Actinomycetota</taxon>
        <taxon>Coriobacteriia</taxon>
        <taxon>Coriobacteriales</taxon>
        <taxon>Coriobacteriaceae</taxon>
        <taxon>Senegalimassilia</taxon>
    </lineage>
</organism>
<dbReference type="SUPFAM" id="SSF49777">
    <property type="entry name" value="PEBP-like"/>
    <property type="match status" value="1"/>
</dbReference>
<dbReference type="AlphaFoldDB" id="A0A369LDN2"/>
<name>A0A369LDN2_9ACTN</name>
<accession>A0A369LDN2</accession>
<keyword evidence="3" id="KW-1185">Reference proteome</keyword>
<reference evidence="2 3" key="1">
    <citation type="journal article" date="2018" name="Elife">
        <title>Discovery and characterization of a prevalent human gut bacterial enzyme sufficient for the inactivation of a family of plant toxins.</title>
        <authorList>
            <person name="Koppel N."/>
            <person name="Bisanz J.E."/>
            <person name="Pandelia M.E."/>
            <person name="Turnbaugh P.J."/>
            <person name="Balskus E.P."/>
        </authorList>
    </citation>
    <scope>NUCLEOTIDE SEQUENCE [LARGE SCALE GENOMIC DNA]</scope>
    <source>
        <strain evidence="3">anaerobia AP69FAA</strain>
    </source>
</reference>
<dbReference type="STRING" id="1034345.GCA_000236865_00576"/>
<dbReference type="NCBIfam" id="TIGR00481">
    <property type="entry name" value="YbhB/YbcL family Raf kinase inhibitor-like protein"/>
    <property type="match status" value="1"/>
</dbReference>
<protein>
    <submittedName>
        <fullName evidence="2">YbhB/YbcL family Raf kinase inhibitor-like protein</fullName>
    </submittedName>
</protein>
<evidence type="ECO:0000256" key="1">
    <source>
        <dbReference type="ARBA" id="ARBA00007120"/>
    </source>
</evidence>
<dbReference type="Pfam" id="PF01161">
    <property type="entry name" value="PBP"/>
    <property type="match status" value="1"/>
</dbReference>
<evidence type="ECO:0000313" key="2">
    <source>
        <dbReference type="EMBL" id="RDB56255.1"/>
    </source>
</evidence>
<dbReference type="CDD" id="cd00865">
    <property type="entry name" value="PEBP_bact_arch"/>
    <property type="match status" value="1"/>
</dbReference>
<gene>
    <name evidence="2" type="ORF">C1880_05135</name>
</gene>
<dbReference type="Gene3D" id="3.90.280.10">
    <property type="entry name" value="PEBP-like"/>
    <property type="match status" value="1"/>
</dbReference>
<dbReference type="PANTHER" id="PTHR30289">
    <property type="entry name" value="UNCHARACTERIZED PROTEIN YBCL-RELATED"/>
    <property type="match status" value="1"/>
</dbReference>
<dbReference type="InterPro" id="IPR005247">
    <property type="entry name" value="YbhB_YbcL/LppC-like"/>
</dbReference>
<dbReference type="EMBL" id="PPTP01000003">
    <property type="protein sequence ID" value="RDB56255.1"/>
    <property type="molecule type" value="Genomic_DNA"/>
</dbReference>
<comment type="similarity">
    <text evidence="1">Belongs to the UPF0098 family.</text>
</comment>
<evidence type="ECO:0000313" key="3">
    <source>
        <dbReference type="Proteomes" id="UP000253792"/>
    </source>
</evidence>
<dbReference type="RefSeq" id="WP_114620546.1">
    <property type="nucleotide sequence ID" value="NZ_PPTP01000003.1"/>
</dbReference>
<dbReference type="PANTHER" id="PTHR30289:SF1">
    <property type="entry name" value="PEBP (PHOSPHATIDYLETHANOLAMINE-BINDING PROTEIN) FAMILY PROTEIN"/>
    <property type="match status" value="1"/>
</dbReference>
<dbReference type="Proteomes" id="UP000253792">
    <property type="component" value="Unassembled WGS sequence"/>
</dbReference>
<dbReference type="InterPro" id="IPR008914">
    <property type="entry name" value="PEBP"/>
</dbReference>
<dbReference type="OrthoDB" id="9797506at2"/>
<dbReference type="InterPro" id="IPR036610">
    <property type="entry name" value="PEBP-like_sf"/>
</dbReference>